<proteinExistence type="predicted"/>
<organism evidence="3 4">
    <name type="scientific">Wandonia haliotis</name>
    <dbReference type="NCBI Taxonomy" id="574963"/>
    <lineage>
        <taxon>Bacteria</taxon>
        <taxon>Pseudomonadati</taxon>
        <taxon>Bacteroidota</taxon>
        <taxon>Flavobacteriia</taxon>
        <taxon>Flavobacteriales</taxon>
        <taxon>Crocinitomicaceae</taxon>
        <taxon>Wandonia</taxon>
    </lineage>
</organism>
<sequence length="127" mass="14901">MDHTIGLKIRKVRELKNFSQQYVADKLSVSQGYYSDIENCKTNISEERLNEISNILDVNPDAIKSFNDQVVFNSCSQSGYLNTYNIPFDKIDKLYEEIIRSHEQRIEDLQKVIEAKNQIIELLEKRK</sequence>
<dbReference type="SUPFAM" id="SSF47413">
    <property type="entry name" value="lambda repressor-like DNA-binding domains"/>
    <property type="match status" value="1"/>
</dbReference>
<dbReference type="Proteomes" id="UP001501126">
    <property type="component" value="Unassembled WGS sequence"/>
</dbReference>
<reference evidence="3 4" key="1">
    <citation type="journal article" date="2019" name="Int. J. Syst. Evol. Microbiol.">
        <title>The Global Catalogue of Microorganisms (GCM) 10K type strain sequencing project: providing services to taxonomists for standard genome sequencing and annotation.</title>
        <authorList>
            <consortium name="The Broad Institute Genomics Platform"/>
            <consortium name="The Broad Institute Genome Sequencing Center for Infectious Disease"/>
            <person name="Wu L."/>
            <person name="Ma J."/>
        </authorList>
    </citation>
    <scope>NUCLEOTIDE SEQUENCE [LARGE SCALE GENOMIC DNA]</scope>
    <source>
        <strain evidence="3 4">JCM 16083</strain>
    </source>
</reference>
<comment type="caution">
    <text evidence="3">The sequence shown here is derived from an EMBL/GenBank/DDBJ whole genome shotgun (WGS) entry which is preliminary data.</text>
</comment>
<accession>A0ABN1MT19</accession>
<evidence type="ECO:0000256" key="1">
    <source>
        <dbReference type="SAM" id="Coils"/>
    </source>
</evidence>
<keyword evidence="4" id="KW-1185">Reference proteome</keyword>
<feature type="domain" description="HTH cro/C1-type" evidence="2">
    <location>
        <begin position="9"/>
        <end position="63"/>
    </location>
</feature>
<feature type="coiled-coil region" evidence="1">
    <location>
        <begin position="99"/>
        <end position="126"/>
    </location>
</feature>
<dbReference type="PROSITE" id="PS50943">
    <property type="entry name" value="HTH_CROC1"/>
    <property type="match status" value="1"/>
</dbReference>
<name>A0ABN1MT19_9FLAO</name>
<dbReference type="RefSeq" id="WP_343789401.1">
    <property type="nucleotide sequence ID" value="NZ_BAAAFH010000022.1"/>
</dbReference>
<dbReference type="InterPro" id="IPR001387">
    <property type="entry name" value="Cro/C1-type_HTH"/>
</dbReference>
<evidence type="ECO:0000313" key="3">
    <source>
        <dbReference type="EMBL" id="GAA0876479.1"/>
    </source>
</evidence>
<dbReference type="Gene3D" id="1.10.260.40">
    <property type="entry name" value="lambda repressor-like DNA-binding domains"/>
    <property type="match status" value="1"/>
</dbReference>
<evidence type="ECO:0000313" key="4">
    <source>
        <dbReference type="Proteomes" id="UP001501126"/>
    </source>
</evidence>
<dbReference type="CDD" id="cd00093">
    <property type="entry name" value="HTH_XRE"/>
    <property type="match status" value="1"/>
</dbReference>
<dbReference type="EMBL" id="BAAAFH010000022">
    <property type="protein sequence ID" value="GAA0876479.1"/>
    <property type="molecule type" value="Genomic_DNA"/>
</dbReference>
<gene>
    <name evidence="3" type="ORF">GCM10009118_28890</name>
</gene>
<dbReference type="Pfam" id="PF01381">
    <property type="entry name" value="HTH_3"/>
    <property type="match status" value="1"/>
</dbReference>
<evidence type="ECO:0000259" key="2">
    <source>
        <dbReference type="PROSITE" id="PS50943"/>
    </source>
</evidence>
<dbReference type="SMART" id="SM00530">
    <property type="entry name" value="HTH_XRE"/>
    <property type="match status" value="1"/>
</dbReference>
<dbReference type="InterPro" id="IPR010982">
    <property type="entry name" value="Lambda_DNA-bd_dom_sf"/>
</dbReference>
<protein>
    <recommendedName>
        <fullName evidence="2">HTH cro/C1-type domain-containing protein</fullName>
    </recommendedName>
</protein>
<keyword evidence="1" id="KW-0175">Coiled coil</keyword>